<keyword evidence="3" id="KW-0472">Membrane</keyword>
<name>A0A9N9RYD7_9DIPT</name>
<dbReference type="SUPFAM" id="SSF52058">
    <property type="entry name" value="L domain-like"/>
    <property type="match status" value="1"/>
</dbReference>
<evidence type="ECO:0000313" key="5">
    <source>
        <dbReference type="EMBL" id="CAG9804839.1"/>
    </source>
</evidence>
<proteinExistence type="predicted"/>
<dbReference type="AlphaFoldDB" id="A0A9N9RYD7"/>
<dbReference type="EMBL" id="OU895878">
    <property type="protein sequence ID" value="CAG9804839.1"/>
    <property type="molecule type" value="Genomic_DNA"/>
</dbReference>
<evidence type="ECO:0000256" key="1">
    <source>
        <dbReference type="ARBA" id="ARBA00022729"/>
    </source>
</evidence>
<dbReference type="InterPro" id="IPR032675">
    <property type="entry name" value="LRR_dom_sf"/>
</dbReference>
<keyword evidence="3" id="KW-0812">Transmembrane</keyword>
<dbReference type="Pfam" id="PF13855">
    <property type="entry name" value="LRR_8"/>
    <property type="match status" value="1"/>
</dbReference>
<keyword evidence="1 4" id="KW-0732">Signal</keyword>
<dbReference type="InterPro" id="IPR001611">
    <property type="entry name" value="Leu-rich_rpt"/>
</dbReference>
<evidence type="ECO:0000313" key="6">
    <source>
        <dbReference type="Proteomes" id="UP001153620"/>
    </source>
</evidence>
<reference evidence="5" key="1">
    <citation type="submission" date="2022-01" db="EMBL/GenBank/DDBJ databases">
        <authorList>
            <person name="King R."/>
        </authorList>
    </citation>
    <scope>NUCLEOTIDE SEQUENCE</scope>
</reference>
<dbReference type="PANTHER" id="PTHR24373:SF275">
    <property type="entry name" value="TIR DOMAIN-CONTAINING PROTEIN"/>
    <property type="match status" value="1"/>
</dbReference>
<evidence type="ECO:0000256" key="3">
    <source>
        <dbReference type="SAM" id="Phobius"/>
    </source>
</evidence>
<keyword evidence="6" id="KW-1185">Reference proteome</keyword>
<dbReference type="OrthoDB" id="676979at2759"/>
<protein>
    <submittedName>
        <fullName evidence="5">Uncharacterized protein</fullName>
    </submittedName>
</protein>
<gene>
    <name evidence="5" type="ORF">CHIRRI_LOCUS7718</name>
</gene>
<keyword evidence="3" id="KW-1133">Transmembrane helix</keyword>
<feature type="signal peptide" evidence="4">
    <location>
        <begin position="1"/>
        <end position="21"/>
    </location>
</feature>
<keyword evidence="2" id="KW-0175">Coiled coil</keyword>
<sequence>MMYRWTFYLLLIIMTICDVDAIDINCDFKDEIYFGIPVQYSCIVENSLNITNKCFEIKSIQGPHEDNKNISSVTGLSIIEKKIQYIPSNLGEKFNNLIAIRIKGGKLKEIHKSDLKQFVKIKYLNLDRNDIKALEEGLFEFNPELILVWFENNNIKSIGETTFKNLNKLKDLDLNGNHCFSQRFESHMVINLTLIKEACYIATEKDIQLKLFESQLETLRNKLKQNQNEFLNNITTNQKTILTLQSEQQTSQRELQTFKKKYENKLQASETLQVELTHKIEINIAKISKLQVKLQASEKHQEELQEMLNNSTAIISRFNELEIKDKTLIEFLKKFLSNHFWPLAIGFTLVSILSIVNIILVFKLP</sequence>
<dbReference type="PANTHER" id="PTHR24373">
    <property type="entry name" value="SLIT RELATED LEUCINE-RICH REPEAT NEURONAL PROTEIN"/>
    <property type="match status" value="1"/>
</dbReference>
<reference evidence="5" key="2">
    <citation type="submission" date="2022-10" db="EMBL/GenBank/DDBJ databases">
        <authorList>
            <consortium name="ENA_rothamsted_submissions"/>
            <consortium name="culmorum"/>
            <person name="King R."/>
        </authorList>
    </citation>
    <scope>NUCLEOTIDE SEQUENCE</scope>
</reference>
<dbReference type="Gene3D" id="3.80.10.10">
    <property type="entry name" value="Ribonuclease Inhibitor"/>
    <property type="match status" value="1"/>
</dbReference>
<dbReference type="Proteomes" id="UP001153620">
    <property type="component" value="Chromosome 2"/>
</dbReference>
<feature type="transmembrane region" description="Helical" evidence="3">
    <location>
        <begin position="340"/>
        <end position="362"/>
    </location>
</feature>
<feature type="chain" id="PRO_5040485760" evidence="4">
    <location>
        <begin position="22"/>
        <end position="365"/>
    </location>
</feature>
<accession>A0A9N9RYD7</accession>
<dbReference type="InterPro" id="IPR050328">
    <property type="entry name" value="Dev_Immune_Receptor"/>
</dbReference>
<evidence type="ECO:0000256" key="4">
    <source>
        <dbReference type="SAM" id="SignalP"/>
    </source>
</evidence>
<organism evidence="5 6">
    <name type="scientific">Chironomus riparius</name>
    <dbReference type="NCBI Taxonomy" id="315576"/>
    <lineage>
        <taxon>Eukaryota</taxon>
        <taxon>Metazoa</taxon>
        <taxon>Ecdysozoa</taxon>
        <taxon>Arthropoda</taxon>
        <taxon>Hexapoda</taxon>
        <taxon>Insecta</taxon>
        <taxon>Pterygota</taxon>
        <taxon>Neoptera</taxon>
        <taxon>Endopterygota</taxon>
        <taxon>Diptera</taxon>
        <taxon>Nematocera</taxon>
        <taxon>Chironomoidea</taxon>
        <taxon>Chironomidae</taxon>
        <taxon>Chironominae</taxon>
        <taxon>Chironomus</taxon>
    </lineage>
</organism>
<feature type="coiled-coil region" evidence="2">
    <location>
        <begin position="202"/>
        <end position="229"/>
    </location>
</feature>
<evidence type="ECO:0000256" key="2">
    <source>
        <dbReference type="SAM" id="Coils"/>
    </source>
</evidence>